<reference evidence="3 4" key="1">
    <citation type="submission" date="2016-10" db="EMBL/GenBank/DDBJ databases">
        <authorList>
            <person name="de Groot N.N."/>
        </authorList>
    </citation>
    <scope>NUCLEOTIDE SEQUENCE [LARGE SCALE GENOMIC DNA]</scope>
    <source>
        <strain evidence="3 4">DSM 21650</strain>
    </source>
</reference>
<name>A0A1H3P2T4_9FIRM</name>
<dbReference type="EMBL" id="FNQE01000012">
    <property type="protein sequence ID" value="SDY95432.1"/>
    <property type="molecule type" value="Genomic_DNA"/>
</dbReference>
<gene>
    <name evidence="3" type="ORF">SAMN05660462_01350</name>
</gene>
<dbReference type="PANTHER" id="PTHR30404">
    <property type="entry name" value="N-ACETYLMURAMOYL-L-ALANINE AMIDASE"/>
    <property type="match status" value="1"/>
</dbReference>
<dbReference type="STRING" id="415015.SAMN05660462_01350"/>
<dbReference type="RefSeq" id="WP_091728959.1">
    <property type="nucleotide sequence ID" value="NZ_FNQE01000012.1"/>
</dbReference>
<dbReference type="GO" id="GO:0008745">
    <property type="term" value="F:N-acetylmuramoyl-L-alanine amidase activity"/>
    <property type="evidence" value="ECO:0007669"/>
    <property type="project" value="InterPro"/>
</dbReference>
<evidence type="ECO:0000313" key="4">
    <source>
        <dbReference type="Proteomes" id="UP000198625"/>
    </source>
</evidence>
<organism evidence="3 4">
    <name type="scientific">Proteiniborus ethanoligenes</name>
    <dbReference type="NCBI Taxonomy" id="415015"/>
    <lineage>
        <taxon>Bacteria</taxon>
        <taxon>Bacillati</taxon>
        <taxon>Bacillota</taxon>
        <taxon>Clostridia</taxon>
        <taxon>Eubacteriales</taxon>
        <taxon>Proteiniborus</taxon>
    </lineage>
</organism>
<evidence type="ECO:0000256" key="1">
    <source>
        <dbReference type="ARBA" id="ARBA00022801"/>
    </source>
</evidence>
<sequence>MKLLIIRKRILLVFPLLIIGLAFIFTNKDNSVPTMYLPVTDKVIAIDAGHGGVDPGAVGKQGGREDEINLKIALKLRSLIEENGGIAILTRNDGEGLYTEGSKTLREKKNEDLRNRGIEVNDNMPDVLLSIHLNSFPESKYYGAQAFYKKGCEESKRLAFIIQEDLRNILDKDNKRVPQSRDNIYLIREAEAPAVLIECGFLSNPMEERLLMDSKYQEKIAWAIYIGVIRYFNEQEN</sequence>
<dbReference type="InterPro" id="IPR014234">
    <property type="entry name" value="Spore_CwlD"/>
</dbReference>
<protein>
    <submittedName>
        <fullName evidence="3">N-acetylmuramoyl-L-alanine amidase</fullName>
    </submittedName>
</protein>
<dbReference type="AlphaFoldDB" id="A0A1H3P2T4"/>
<proteinExistence type="predicted"/>
<dbReference type="Gene3D" id="3.40.630.40">
    <property type="entry name" value="Zn-dependent exopeptidases"/>
    <property type="match status" value="1"/>
</dbReference>
<feature type="domain" description="MurNAc-LAA" evidence="2">
    <location>
        <begin position="122"/>
        <end position="229"/>
    </location>
</feature>
<evidence type="ECO:0000313" key="3">
    <source>
        <dbReference type="EMBL" id="SDY95432.1"/>
    </source>
</evidence>
<dbReference type="PANTHER" id="PTHR30404:SF0">
    <property type="entry name" value="N-ACETYLMURAMOYL-L-ALANINE AMIDASE AMIC"/>
    <property type="match status" value="1"/>
</dbReference>
<dbReference type="Pfam" id="PF01520">
    <property type="entry name" value="Amidase_3"/>
    <property type="match status" value="1"/>
</dbReference>
<accession>A0A1H3P2T4</accession>
<dbReference type="CDD" id="cd02696">
    <property type="entry name" value="MurNAc-LAA"/>
    <property type="match status" value="1"/>
</dbReference>
<dbReference type="SUPFAM" id="SSF53187">
    <property type="entry name" value="Zn-dependent exopeptidases"/>
    <property type="match status" value="1"/>
</dbReference>
<dbReference type="NCBIfam" id="TIGR02883">
    <property type="entry name" value="spore_cwlD"/>
    <property type="match status" value="1"/>
</dbReference>
<dbReference type="InterPro" id="IPR050695">
    <property type="entry name" value="N-acetylmuramoyl_amidase_3"/>
</dbReference>
<dbReference type="Proteomes" id="UP000198625">
    <property type="component" value="Unassembled WGS sequence"/>
</dbReference>
<dbReference type="InterPro" id="IPR002508">
    <property type="entry name" value="MurNAc-LAA_cat"/>
</dbReference>
<dbReference type="SMART" id="SM00646">
    <property type="entry name" value="Ami_3"/>
    <property type="match status" value="1"/>
</dbReference>
<dbReference type="GO" id="GO:0009253">
    <property type="term" value="P:peptidoglycan catabolic process"/>
    <property type="evidence" value="ECO:0007669"/>
    <property type="project" value="InterPro"/>
</dbReference>
<keyword evidence="1" id="KW-0378">Hydrolase</keyword>
<dbReference type="GO" id="GO:0030288">
    <property type="term" value="C:outer membrane-bounded periplasmic space"/>
    <property type="evidence" value="ECO:0007669"/>
    <property type="project" value="TreeGrafter"/>
</dbReference>
<keyword evidence="4" id="KW-1185">Reference proteome</keyword>
<evidence type="ECO:0000259" key="2">
    <source>
        <dbReference type="SMART" id="SM00646"/>
    </source>
</evidence>
<dbReference type="OrthoDB" id="9772024at2"/>